<evidence type="ECO:0000313" key="4">
    <source>
        <dbReference type="Proteomes" id="UP001629432"/>
    </source>
</evidence>
<evidence type="ECO:0000256" key="1">
    <source>
        <dbReference type="SAM" id="SignalP"/>
    </source>
</evidence>
<dbReference type="Pfam" id="PF04972">
    <property type="entry name" value="BON"/>
    <property type="match status" value="1"/>
</dbReference>
<reference evidence="3 4" key="1">
    <citation type="journal article" date="2024" name="Chem. Sci.">
        <title>Discovery of megapolipeptins by genome mining of a Burkholderiales bacteria collection.</title>
        <authorList>
            <person name="Paulo B.S."/>
            <person name="Recchia M.J.J."/>
            <person name="Lee S."/>
            <person name="Fergusson C.H."/>
            <person name="Romanowski S.B."/>
            <person name="Hernandez A."/>
            <person name="Krull N."/>
            <person name="Liu D.Y."/>
            <person name="Cavanagh H."/>
            <person name="Bos A."/>
            <person name="Gray C.A."/>
            <person name="Murphy B.T."/>
            <person name="Linington R.G."/>
            <person name="Eustaquio A.S."/>
        </authorList>
    </citation>
    <scope>NUCLEOTIDE SEQUENCE [LARGE SCALE GENOMIC DNA]</scope>
    <source>
        <strain evidence="3 4">RL17-338-BIC-A</strain>
    </source>
</reference>
<name>A0ABW9DVR7_9BURK</name>
<feature type="chain" id="PRO_5047110698" evidence="1">
    <location>
        <begin position="25"/>
        <end position="116"/>
    </location>
</feature>
<dbReference type="PANTHER" id="PTHR34606:SF15">
    <property type="entry name" value="BON DOMAIN-CONTAINING PROTEIN"/>
    <property type="match status" value="1"/>
</dbReference>
<dbReference type="Proteomes" id="UP001629432">
    <property type="component" value="Unassembled WGS sequence"/>
</dbReference>
<comment type="caution">
    <text evidence="3">The sequence shown here is derived from an EMBL/GenBank/DDBJ whole genome shotgun (WGS) entry which is preliminary data.</text>
</comment>
<keyword evidence="1" id="KW-0732">Signal</keyword>
<dbReference type="RefSeq" id="WP_408226660.1">
    <property type="nucleotide sequence ID" value="NZ_JAQQCF010000016.1"/>
</dbReference>
<feature type="signal peptide" evidence="1">
    <location>
        <begin position="1"/>
        <end position="24"/>
    </location>
</feature>
<dbReference type="PROSITE" id="PS50914">
    <property type="entry name" value="BON"/>
    <property type="match status" value="1"/>
</dbReference>
<evidence type="ECO:0000313" key="3">
    <source>
        <dbReference type="EMBL" id="MFM0638749.1"/>
    </source>
</evidence>
<feature type="domain" description="BON" evidence="2">
    <location>
        <begin position="46"/>
        <end position="114"/>
    </location>
</feature>
<dbReference type="InterPro" id="IPR051686">
    <property type="entry name" value="Lipoprotein_DolP"/>
</dbReference>
<dbReference type="InterPro" id="IPR007055">
    <property type="entry name" value="BON_dom"/>
</dbReference>
<protein>
    <submittedName>
        <fullName evidence="3">BON domain-containing protein</fullName>
    </submittedName>
</protein>
<gene>
    <name evidence="3" type="ORF">PQQ63_18800</name>
</gene>
<dbReference type="EMBL" id="JAQQCF010000016">
    <property type="protein sequence ID" value="MFM0638749.1"/>
    <property type="molecule type" value="Genomic_DNA"/>
</dbReference>
<organism evidence="3 4">
    <name type="scientific">Paraburkholderia metrosideri</name>
    <dbReference type="NCBI Taxonomy" id="580937"/>
    <lineage>
        <taxon>Bacteria</taxon>
        <taxon>Pseudomonadati</taxon>
        <taxon>Pseudomonadota</taxon>
        <taxon>Betaproteobacteria</taxon>
        <taxon>Burkholderiales</taxon>
        <taxon>Burkholderiaceae</taxon>
        <taxon>Paraburkholderia</taxon>
    </lineage>
</organism>
<dbReference type="PANTHER" id="PTHR34606">
    <property type="entry name" value="BON DOMAIN-CONTAINING PROTEIN"/>
    <property type="match status" value="1"/>
</dbReference>
<evidence type="ECO:0000259" key="2">
    <source>
        <dbReference type="PROSITE" id="PS50914"/>
    </source>
</evidence>
<keyword evidence="4" id="KW-1185">Reference proteome</keyword>
<sequence length="116" mass="12149">MKIQSILAALVIAQSMAAVSPALAQASATQDVSVPSLQQLKHPSADDKQVIKAVRRRLSRTSGLNPSNISVLAHNGIVFLTGSAPTQNEIDLAISSASRVPNVNSVISKLTIREPA</sequence>
<accession>A0ABW9DVR7</accession>
<dbReference type="Gene3D" id="3.30.1340.30">
    <property type="match status" value="1"/>
</dbReference>
<proteinExistence type="predicted"/>